<proteinExistence type="predicted"/>
<sequence>MLDVAATARQINLARHSGQLEPATLSEGQALLASPRPGHPLPHAVLVYDFPTLALAKRNGMTQQQSTSLHTLPAVDWSRGALGAPAQWPHSLRLTVDIMLNCPLPMALEWGPEQILFYNHAYAALAGLRPDTVPGCRVPPMQPPVFGWNRAALASAWDGAALAFSAEQLPLWRQGSPATQWLDLHYTPVRDESGAVGGVLCALRLAEAPPPARFAAPASPAGQADDGGRRILVVEDNADARYLVCEMLRALGHEVDAAADGEDALAMLAQRPYGILFSDVSLPGMSGVELARAAHGRYPDLRVIFASGYSNALTSHLDFPATAMQKPYDLEQLQRALAGPAA</sequence>
<name>A0A1I7GVD5_9BURK</name>
<evidence type="ECO:0000313" key="4">
    <source>
        <dbReference type="EMBL" id="SFU52398.1"/>
    </source>
</evidence>
<gene>
    <name evidence="4" type="ORF">SAMN05216552_1004141</name>
</gene>
<dbReference type="SUPFAM" id="SSF52172">
    <property type="entry name" value="CheY-like"/>
    <property type="match status" value="1"/>
</dbReference>
<dbReference type="Pfam" id="PF08448">
    <property type="entry name" value="PAS_4"/>
    <property type="match status" value="1"/>
</dbReference>
<dbReference type="AlphaFoldDB" id="A0A1I7GVD5"/>
<feature type="modified residue" description="4-aspartylphosphate" evidence="2">
    <location>
        <position position="279"/>
    </location>
</feature>
<dbReference type="GO" id="GO:0000160">
    <property type="term" value="P:phosphorelay signal transduction system"/>
    <property type="evidence" value="ECO:0007669"/>
    <property type="project" value="InterPro"/>
</dbReference>
<dbReference type="EMBL" id="FPBO01000004">
    <property type="protein sequence ID" value="SFU52398.1"/>
    <property type="molecule type" value="Genomic_DNA"/>
</dbReference>
<dbReference type="PANTHER" id="PTHR44591:SF21">
    <property type="entry name" value="TWO-COMPONENT RESPONSE REGULATOR"/>
    <property type="match status" value="1"/>
</dbReference>
<dbReference type="InterPro" id="IPR035965">
    <property type="entry name" value="PAS-like_dom_sf"/>
</dbReference>
<organism evidence="4 5">
    <name type="scientific">Pseudoduganella namucuonensis</name>
    <dbReference type="NCBI Taxonomy" id="1035707"/>
    <lineage>
        <taxon>Bacteria</taxon>
        <taxon>Pseudomonadati</taxon>
        <taxon>Pseudomonadota</taxon>
        <taxon>Betaproteobacteria</taxon>
        <taxon>Burkholderiales</taxon>
        <taxon>Oxalobacteraceae</taxon>
        <taxon>Telluria group</taxon>
        <taxon>Pseudoduganella</taxon>
    </lineage>
</organism>
<dbReference type="InterPro" id="IPR013656">
    <property type="entry name" value="PAS_4"/>
</dbReference>
<accession>A0A1I7GVD5</accession>
<dbReference type="STRING" id="1035707.SAMN05216552_1004141"/>
<protein>
    <submittedName>
        <fullName evidence="4">PAS fold-containing protein</fullName>
    </submittedName>
</protein>
<dbReference type="PANTHER" id="PTHR44591">
    <property type="entry name" value="STRESS RESPONSE REGULATOR PROTEIN 1"/>
    <property type="match status" value="1"/>
</dbReference>
<evidence type="ECO:0000313" key="5">
    <source>
        <dbReference type="Proteomes" id="UP000199391"/>
    </source>
</evidence>
<dbReference type="InterPro" id="IPR001789">
    <property type="entry name" value="Sig_transdc_resp-reg_receiver"/>
</dbReference>
<dbReference type="SMART" id="SM00448">
    <property type="entry name" value="REC"/>
    <property type="match status" value="1"/>
</dbReference>
<reference evidence="5" key="1">
    <citation type="submission" date="2016-10" db="EMBL/GenBank/DDBJ databases">
        <authorList>
            <person name="Varghese N."/>
            <person name="Submissions S."/>
        </authorList>
    </citation>
    <scope>NUCLEOTIDE SEQUENCE [LARGE SCALE GENOMIC DNA]</scope>
    <source>
        <strain evidence="5">CGMCC 1.11014</strain>
    </source>
</reference>
<dbReference type="InterPro" id="IPR050595">
    <property type="entry name" value="Bact_response_regulator"/>
</dbReference>
<dbReference type="Proteomes" id="UP000199391">
    <property type="component" value="Unassembled WGS sequence"/>
</dbReference>
<dbReference type="CDD" id="cd00156">
    <property type="entry name" value="REC"/>
    <property type="match status" value="1"/>
</dbReference>
<dbReference type="Pfam" id="PF00072">
    <property type="entry name" value="Response_reg"/>
    <property type="match status" value="1"/>
</dbReference>
<dbReference type="PROSITE" id="PS50110">
    <property type="entry name" value="RESPONSE_REGULATORY"/>
    <property type="match status" value="1"/>
</dbReference>
<keyword evidence="1 2" id="KW-0597">Phosphoprotein</keyword>
<evidence type="ECO:0000256" key="1">
    <source>
        <dbReference type="ARBA" id="ARBA00022553"/>
    </source>
</evidence>
<dbReference type="Gene3D" id="3.40.50.2300">
    <property type="match status" value="1"/>
</dbReference>
<dbReference type="Gene3D" id="3.30.450.20">
    <property type="entry name" value="PAS domain"/>
    <property type="match status" value="1"/>
</dbReference>
<dbReference type="SUPFAM" id="SSF55785">
    <property type="entry name" value="PYP-like sensor domain (PAS domain)"/>
    <property type="match status" value="1"/>
</dbReference>
<dbReference type="InterPro" id="IPR011006">
    <property type="entry name" value="CheY-like_superfamily"/>
</dbReference>
<keyword evidence="5" id="KW-1185">Reference proteome</keyword>
<feature type="domain" description="Response regulatory" evidence="3">
    <location>
        <begin position="230"/>
        <end position="341"/>
    </location>
</feature>
<evidence type="ECO:0000259" key="3">
    <source>
        <dbReference type="PROSITE" id="PS50110"/>
    </source>
</evidence>
<evidence type="ECO:0000256" key="2">
    <source>
        <dbReference type="PROSITE-ProRule" id="PRU00169"/>
    </source>
</evidence>